<comment type="caution">
    <text evidence="4">The sequence shown here is derived from an EMBL/GenBank/DDBJ whole genome shotgun (WGS) entry which is preliminary data.</text>
</comment>
<dbReference type="GO" id="GO:0006309">
    <property type="term" value="P:apoptotic DNA fragmentation"/>
    <property type="evidence" value="ECO:0000318"/>
    <property type="project" value="GO_Central"/>
</dbReference>
<proteinExistence type="inferred from homology"/>
<comment type="similarity">
    <text evidence="1">Belongs to the DNase II family.</text>
</comment>
<evidence type="ECO:0000313" key="5">
    <source>
        <dbReference type="Proteomes" id="UP000002195"/>
    </source>
</evidence>
<accession>Q54HJ7</accession>
<dbReference type="GO" id="GO:0004531">
    <property type="term" value="F:deoxyribonuclease II activity"/>
    <property type="evidence" value="ECO:0000318"/>
    <property type="project" value="GO_Central"/>
</dbReference>
<dbReference type="PhylomeDB" id="Q54HJ7"/>
<evidence type="ECO:0000256" key="2">
    <source>
        <dbReference type="ARBA" id="ARBA00022801"/>
    </source>
</evidence>
<dbReference type="EMBL" id="AAFI02000140">
    <property type="protein sequence ID" value="EAL62731.2"/>
    <property type="molecule type" value="Genomic_DNA"/>
</dbReference>
<evidence type="ECO:0000256" key="3">
    <source>
        <dbReference type="SAM" id="SignalP"/>
    </source>
</evidence>
<evidence type="ECO:0000313" key="4">
    <source>
        <dbReference type="EMBL" id="EAL62731.2"/>
    </source>
</evidence>
<dbReference type="PaxDb" id="44689-DDB0252588"/>
<keyword evidence="5" id="KW-1185">Reference proteome</keyword>
<gene>
    <name evidence="4" type="ORF">DDB_G0289407</name>
</gene>
<dbReference type="VEuPathDB" id="AmoebaDB:DDB_G0289407"/>
<dbReference type="KEGG" id="ddi:DDB_G0289407"/>
<dbReference type="InterPro" id="IPR004947">
    <property type="entry name" value="DNase_II"/>
</dbReference>
<keyword evidence="3" id="KW-0732">Signal</keyword>
<dbReference type="InParanoid" id="Q54HJ7"/>
<dbReference type="Pfam" id="PF03265">
    <property type="entry name" value="DNase_II"/>
    <property type="match status" value="2"/>
</dbReference>
<dbReference type="Proteomes" id="UP000002195">
    <property type="component" value="Unassembled WGS sequence"/>
</dbReference>
<keyword evidence="2" id="KW-0378">Hydrolase</keyword>
<dbReference type="HOGENOM" id="CLU_019042_0_0_1"/>
<dbReference type="PANTHER" id="PTHR10858">
    <property type="entry name" value="DEOXYRIBONUCLEASE II"/>
    <property type="match status" value="1"/>
</dbReference>
<reference evidence="4 5" key="1">
    <citation type="journal article" date="2005" name="Nature">
        <title>The genome of the social amoeba Dictyostelium discoideum.</title>
        <authorList>
            <consortium name="The Dictyostelium discoideum Sequencing Consortium"/>
            <person name="Eichinger L."/>
            <person name="Pachebat J.A."/>
            <person name="Glockner G."/>
            <person name="Rajandream M.A."/>
            <person name="Sucgang R."/>
            <person name="Berriman M."/>
            <person name="Song J."/>
            <person name="Olsen R."/>
            <person name="Szafranski K."/>
            <person name="Xu Q."/>
            <person name="Tunggal B."/>
            <person name="Kummerfeld S."/>
            <person name="Madera M."/>
            <person name="Konfortov B.A."/>
            <person name="Rivero F."/>
            <person name="Bankier A.T."/>
            <person name="Lehmann R."/>
            <person name="Hamlin N."/>
            <person name="Davies R."/>
            <person name="Gaudet P."/>
            <person name="Fey P."/>
            <person name="Pilcher K."/>
            <person name="Chen G."/>
            <person name="Saunders D."/>
            <person name="Sodergren E."/>
            <person name="Davis P."/>
            <person name="Kerhornou A."/>
            <person name="Nie X."/>
            <person name="Hall N."/>
            <person name="Anjard C."/>
            <person name="Hemphill L."/>
            <person name="Bason N."/>
            <person name="Farbrother P."/>
            <person name="Desany B."/>
            <person name="Just E."/>
            <person name="Morio T."/>
            <person name="Rost R."/>
            <person name="Churcher C."/>
            <person name="Cooper J."/>
            <person name="Haydock S."/>
            <person name="van Driessche N."/>
            <person name="Cronin A."/>
            <person name="Goodhead I."/>
            <person name="Muzny D."/>
            <person name="Mourier T."/>
            <person name="Pain A."/>
            <person name="Lu M."/>
            <person name="Harper D."/>
            <person name="Lindsay R."/>
            <person name="Hauser H."/>
            <person name="James K."/>
            <person name="Quiles M."/>
            <person name="Madan Babu M."/>
            <person name="Saito T."/>
            <person name="Buchrieser C."/>
            <person name="Wardroper A."/>
            <person name="Felder M."/>
            <person name="Thangavelu M."/>
            <person name="Johnson D."/>
            <person name="Knights A."/>
            <person name="Loulseged H."/>
            <person name="Mungall K."/>
            <person name="Oliver K."/>
            <person name="Price C."/>
            <person name="Quail M.A."/>
            <person name="Urushihara H."/>
            <person name="Hernandez J."/>
            <person name="Rabbinowitsch E."/>
            <person name="Steffen D."/>
            <person name="Sanders M."/>
            <person name="Ma J."/>
            <person name="Kohara Y."/>
            <person name="Sharp S."/>
            <person name="Simmonds M."/>
            <person name="Spiegler S."/>
            <person name="Tivey A."/>
            <person name="Sugano S."/>
            <person name="White B."/>
            <person name="Walker D."/>
            <person name="Woodward J."/>
            <person name="Winckler T."/>
            <person name="Tanaka Y."/>
            <person name="Shaulsky G."/>
            <person name="Schleicher M."/>
            <person name="Weinstock G."/>
            <person name="Rosenthal A."/>
            <person name="Cox E.C."/>
            <person name="Chisholm R.L."/>
            <person name="Gibbs R."/>
            <person name="Loomis W.F."/>
            <person name="Platzer M."/>
            <person name="Kay R.R."/>
            <person name="Williams J."/>
            <person name="Dear P.H."/>
            <person name="Noegel A.A."/>
            <person name="Barrell B."/>
            <person name="Kuspa A."/>
        </authorList>
    </citation>
    <scope>NUCLEOTIDE SEQUENCE [LARGE SCALE GENOMIC DNA]</scope>
    <source>
        <strain evidence="4 5">AX4</strain>
    </source>
</reference>
<organism evidence="4 5">
    <name type="scientific">Dictyostelium discoideum</name>
    <name type="common">Social amoeba</name>
    <dbReference type="NCBI Taxonomy" id="44689"/>
    <lineage>
        <taxon>Eukaryota</taxon>
        <taxon>Amoebozoa</taxon>
        <taxon>Evosea</taxon>
        <taxon>Eumycetozoa</taxon>
        <taxon>Dictyostelia</taxon>
        <taxon>Dictyosteliales</taxon>
        <taxon>Dictyosteliaceae</taxon>
        <taxon>Dictyostelium</taxon>
    </lineage>
</organism>
<dbReference type="RefSeq" id="XP_636236.2">
    <property type="nucleotide sequence ID" value="XM_631144.2"/>
</dbReference>
<dbReference type="AlphaFoldDB" id="Q54HJ7"/>
<sequence>MKKIILIFLILIIFNIQLFYCQPMCLQGGKDIGLNDKIRKWYIYQLPEEGGIYYWNSFSDTITEKIGIEYSLRYDSESAFLLTFNQMENPDYNYVTYNDHPDETRDKDPIGGHSKGFFIWNKDGGIHVMHSFTAFPLFRTSRNDETMEKGKFAKKPQTGGFNPGLEVFNHKDKNLRGNDKNPKLQQAQYAYCYPISKTGIEVGIYRHLVLTNSVIGYVNGLAVNWGLSSLELTNILDDLDPAKFPRVSFMRIPDTNDFQKRNIHYENINIRESQVTAGIVKDVKILDQNDKFPLYVLAKHAYYFSEYSKKQHLETLYNQYSEKLYFYQKQFYNKDNQLGKNYINGVRRYMDPSKLSYKNLINIWTYISTLKMDFGGQQISLLGNFYLQTQHYNDIETGKVTNLERKVYQVEDITGYAPNNKIITRKKDHSKQAFSVIQFKRDFPDEVVPTQPNQYDYIWFCVGDNNFMEKQAHRGGSVHCFKSPTLSKFFSKKVYSYYYISSSGERTFYNSKVKEGINDFISRLVIKENSDDMERISKIQQHYQLTGSSMSFPPPSDKIDLNVEINGGGKIDFKTFQEMVIRKNNLYTLDAPIQFCWESNFYYPHIVFCKDEDNCNNFQTKYLCTEKNKIISYFYEANGDDDDQQITKFALEGIEKLIDPLGQEDGYNMFEMDIALRMLLGNIYNSNNKVYFFNNNNNMLTQQFKTYQDVISFCGKDIIIDQTVVTVHHIYNRSPYSPCLDLYKYCQQFREGFLLTDLGKNGDIFNCRVFDIVGESWNKILADANKISKGAMRDQIYNYKVNL</sequence>
<name>Q54HJ7_DICDI</name>
<dbReference type="FunCoup" id="Q54HJ7">
    <property type="interactions" value="640"/>
</dbReference>
<dbReference type="PANTHER" id="PTHR10858:SF25">
    <property type="entry name" value="DEOXYRIBONUCLEASE II FAMILY PROTEIN"/>
    <property type="match status" value="1"/>
</dbReference>
<dbReference type="eggNOG" id="ENOG502RI9M">
    <property type="taxonomic scope" value="Eukaryota"/>
</dbReference>
<evidence type="ECO:0000256" key="1">
    <source>
        <dbReference type="ARBA" id="ARBA00007527"/>
    </source>
</evidence>
<dbReference type="GeneID" id="8627125"/>
<feature type="signal peptide" evidence="3">
    <location>
        <begin position="1"/>
        <end position="21"/>
    </location>
</feature>
<protein>
    <submittedName>
        <fullName evidence="4">Deoxyribonuclease II family protein</fullName>
    </submittedName>
</protein>
<feature type="chain" id="PRO_5004250022" evidence="3">
    <location>
        <begin position="22"/>
        <end position="803"/>
    </location>
</feature>
<dbReference type="dictyBase" id="DDB_G0289407"/>